<gene>
    <name evidence="2" type="ORF">MNOR_LOCUS24420</name>
</gene>
<keyword evidence="3" id="KW-1185">Reference proteome</keyword>
<evidence type="ECO:0008006" key="4">
    <source>
        <dbReference type="Google" id="ProtNLM"/>
    </source>
</evidence>
<accession>A0AAV2RI20</accession>
<dbReference type="Proteomes" id="UP001497623">
    <property type="component" value="Unassembled WGS sequence"/>
</dbReference>
<protein>
    <recommendedName>
        <fullName evidence="4">Sodefrin-like factor</fullName>
    </recommendedName>
</protein>
<keyword evidence="1" id="KW-0732">Signal</keyword>
<evidence type="ECO:0000313" key="2">
    <source>
        <dbReference type="EMBL" id="CAL4124315.1"/>
    </source>
</evidence>
<proteinExistence type="predicted"/>
<dbReference type="AlphaFoldDB" id="A0AAV2RI20"/>
<reference evidence="2 3" key="1">
    <citation type="submission" date="2024-05" db="EMBL/GenBank/DDBJ databases">
        <authorList>
            <person name="Wallberg A."/>
        </authorList>
    </citation>
    <scope>NUCLEOTIDE SEQUENCE [LARGE SCALE GENOMIC DNA]</scope>
</reference>
<name>A0AAV2RI20_MEGNR</name>
<organism evidence="2 3">
    <name type="scientific">Meganyctiphanes norvegica</name>
    <name type="common">Northern krill</name>
    <name type="synonym">Thysanopoda norvegica</name>
    <dbReference type="NCBI Taxonomy" id="48144"/>
    <lineage>
        <taxon>Eukaryota</taxon>
        <taxon>Metazoa</taxon>
        <taxon>Ecdysozoa</taxon>
        <taxon>Arthropoda</taxon>
        <taxon>Crustacea</taxon>
        <taxon>Multicrustacea</taxon>
        <taxon>Malacostraca</taxon>
        <taxon>Eumalacostraca</taxon>
        <taxon>Eucarida</taxon>
        <taxon>Euphausiacea</taxon>
        <taxon>Euphausiidae</taxon>
        <taxon>Meganyctiphanes</taxon>
    </lineage>
</organism>
<dbReference type="EMBL" id="CAXKWB010022413">
    <property type="protein sequence ID" value="CAL4124315.1"/>
    <property type="molecule type" value="Genomic_DNA"/>
</dbReference>
<feature type="chain" id="PRO_5043898352" description="Sodefrin-like factor" evidence="1">
    <location>
        <begin position="23"/>
        <end position="225"/>
    </location>
</feature>
<sequence length="225" mass="25103">MAAYKLIIMMTMLYFIIGTADADIDRYCYYCSSDKNDHRYDPDCDQPYYNATIETYSFQVTGCAMIMYDSGIMFRVFENVRHSSMDLACQPVNSEAYGNGTRCWCPHDLCNTYLCEECFETSTTTSDITTATTTTTAIETSYTTTTQGPDSKGLSCYNCIDCPTVDEHTSVETDEKYLTCVTVLKSPDTVIRTGGLEPYAHGECYVDGTLIFCHCTTPLCNGADV</sequence>
<evidence type="ECO:0000313" key="3">
    <source>
        <dbReference type="Proteomes" id="UP001497623"/>
    </source>
</evidence>
<evidence type="ECO:0000256" key="1">
    <source>
        <dbReference type="SAM" id="SignalP"/>
    </source>
</evidence>
<feature type="signal peptide" evidence="1">
    <location>
        <begin position="1"/>
        <end position="22"/>
    </location>
</feature>
<comment type="caution">
    <text evidence="2">The sequence shown here is derived from an EMBL/GenBank/DDBJ whole genome shotgun (WGS) entry which is preliminary data.</text>
</comment>